<keyword evidence="4 6" id="KW-1133">Transmembrane helix</keyword>
<dbReference type="OrthoDB" id="9769862at2"/>
<evidence type="ECO:0000256" key="6">
    <source>
        <dbReference type="SAM" id="Phobius"/>
    </source>
</evidence>
<dbReference type="PANTHER" id="PTHR30250:SF11">
    <property type="entry name" value="O-ANTIGEN TRANSPORTER-RELATED"/>
    <property type="match status" value="1"/>
</dbReference>
<feature type="transmembrane region" description="Helical" evidence="6">
    <location>
        <begin position="333"/>
        <end position="357"/>
    </location>
</feature>
<evidence type="ECO:0008006" key="9">
    <source>
        <dbReference type="Google" id="ProtNLM"/>
    </source>
</evidence>
<accession>A0A0P6WZA7</accession>
<dbReference type="InterPro" id="IPR050833">
    <property type="entry name" value="Poly_Biosynth_Transport"/>
</dbReference>
<dbReference type="Proteomes" id="UP000050417">
    <property type="component" value="Unassembled WGS sequence"/>
</dbReference>
<evidence type="ECO:0000256" key="2">
    <source>
        <dbReference type="ARBA" id="ARBA00022475"/>
    </source>
</evidence>
<keyword evidence="2" id="KW-1003">Cell membrane</keyword>
<feature type="transmembrane region" description="Helical" evidence="6">
    <location>
        <begin position="452"/>
        <end position="471"/>
    </location>
</feature>
<keyword evidence="8" id="KW-1185">Reference proteome</keyword>
<feature type="transmembrane region" description="Helical" evidence="6">
    <location>
        <begin position="179"/>
        <end position="199"/>
    </location>
</feature>
<feature type="transmembrane region" description="Helical" evidence="6">
    <location>
        <begin position="427"/>
        <end position="446"/>
    </location>
</feature>
<dbReference type="GO" id="GO:0005886">
    <property type="term" value="C:plasma membrane"/>
    <property type="evidence" value="ECO:0007669"/>
    <property type="project" value="UniProtKB-SubCell"/>
</dbReference>
<name>A0A0P6WZA7_9CHLR</name>
<feature type="transmembrane region" description="Helical" evidence="6">
    <location>
        <begin position="395"/>
        <end position="415"/>
    </location>
</feature>
<feature type="transmembrane region" description="Helical" evidence="6">
    <location>
        <begin position="219"/>
        <end position="238"/>
    </location>
</feature>
<proteinExistence type="predicted"/>
<organism evidence="7 8">
    <name type="scientific">Ornatilinea apprima</name>
    <dbReference type="NCBI Taxonomy" id="1134406"/>
    <lineage>
        <taxon>Bacteria</taxon>
        <taxon>Bacillati</taxon>
        <taxon>Chloroflexota</taxon>
        <taxon>Anaerolineae</taxon>
        <taxon>Anaerolineales</taxon>
        <taxon>Anaerolineaceae</taxon>
        <taxon>Ornatilinea</taxon>
    </lineage>
</organism>
<feature type="transmembrane region" description="Helical" evidence="6">
    <location>
        <begin position="7"/>
        <end position="24"/>
    </location>
</feature>
<feature type="transmembrane region" description="Helical" evidence="6">
    <location>
        <begin position="44"/>
        <end position="64"/>
    </location>
</feature>
<gene>
    <name evidence="7" type="ORF">ADN00_16520</name>
</gene>
<dbReference type="EMBL" id="LGCL01000040">
    <property type="protein sequence ID" value="KPL72077.1"/>
    <property type="molecule type" value="Genomic_DNA"/>
</dbReference>
<reference evidence="7 8" key="1">
    <citation type="submission" date="2015-07" db="EMBL/GenBank/DDBJ databases">
        <title>Genome sequence of Ornatilinea apprima DSM 23815.</title>
        <authorList>
            <person name="Hemp J."/>
            <person name="Ward L.M."/>
            <person name="Pace L.A."/>
            <person name="Fischer W.W."/>
        </authorList>
    </citation>
    <scope>NUCLEOTIDE SEQUENCE [LARGE SCALE GENOMIC DNA]</scope>
    <source>
        <strain evidence="7 8">P3M-1</strain>
    </source>
</reference>
<feature type="transmembrane region" description="Helical" evidence="6">
    <location>
        <begin position="303"/>
        <end position="321"/>
    </location>
</feature>
<dbReference type="AlphaFoldDB" id="A0A0P6WZA7"/>
<feature type="transmembrane region" description="Helical" evidence="6">
    <location>
        <begin position="118"/>
        <end position="138"/>
    </location>
</feature>
<comment type="subcellular location">
    <subcellularLocation>
        <location evidence="1">Cell membrane</location>
        <topology evidence="1">Multi-pass membrane protein</topology>
    </subcellularLocation>
</comment>
<feature type="transmembrane region" description="Helical" evidence="6">
    <location>
        <begin position="369"/>
        <end position="389"/>
    </location>
</feature>
<evidence type="ECO:0000313" key="8">
    <source>
        <dbReference type="Proteomes" id="UP000050417"/>
    </source>
</evidence>
<keyword evidence="3 6" id="KW-0812">Transmembrane</keyword>
<feature type="transmembrane region" description="Helical" evidence="6">
    <location>
        <begin position="258"/>
        <end position="282"/>
    </location>
</feature>
<dbReference type="RefSeq" id="WP_075064145.1">
    <property type="nucleotide sequence ID" value="NZ_LGCL01000040.1"/>
</dbReference>
<comment type="caution">
    <text evidence="7">The sequence shown here is derived from an EMBL/GenBank/DDBJ whole genome shotgun (WGS) entry which is preliminary data.</text>
</comment>
<evidence type="ECO:0000313" key="7">
    <source>
        <dbReference type="EMBL" id="KPL72077.1"/>
    </source>
</evidence>
<feature type="transmembrane region" description="Helical" evidence="6">
    <location>
        <begin position="85"/>
        <end position="106"/>
    </location>
</feature>
<evidence type="ECO:0000256" key="3">
    <source>
        <dbReference type="ARBA" id="ARBA00022692"/>
    </source>
</evidence>
<evidence type="ECO:0000256" key="4">
    <source>
        <dbReference type="ARBA" id="ARBA00022989"/>
    </source>
</evidence>
<dbReference type="Pfam" id="PF01943">
    <property type="entry name" value="Polysacc_synt"/>
    <property type="match status" value="1"/>
</dbReference>
<sequence length="509" mass="56182">MFELSKVFLYFLIQQTAVVAFSLARSKALATFTGAGGYGLIAQATSLVLAFQVILSAGLGSGFVKLIAENASEQAAQARNRIASGMYLLGSITGLVGIVLTGLFSRSISEWVFNTPDYANYVLICVFTAFFVFQTLFFQNLFRGLLEWKTYTLVSILGTGASLFITVTLIGFFHIDGGIWALLISQAASFLVAVSFFRFKIFPRHTVDFWNFLPTHKDFRMLLGHIGPLVITQILLTLSNLVTRSLVIQQLGLEDNGIIQVSTGISDAYMGLILAILFSFILPKIASTLSAQPQAARQTQNDGLRFSLLIITPFLVTLLATREIWIPLLYSRAFLAAQGILVWQFLGDFFLVVRRCMNIDLVPAQRLKYLVLDSSLYAGGMILLAALLLPQLGVYTVVVASLIVNLLLTGLSLIYHHRRMLFRPDRASWTMLIKSGGLLGAGFTAALAIPHLAWRVAAMGLILLLMVVFLPQRGELEKAWREIIPGLLRQSRLVFHKSTASKKADQPMD</sequence>
<protein>
    <recommendedName>
        <fullName evidence="9">Polysaccharide biosynthesis protein C-terminal domain-containing protein</fullName>
    </recommendedName>
</protein>
<keyword evidence="5 6" id="KW-0472">Membrane</keyword>
<dbReference type="PANTHER" id="PTHR30250">
    <property type="entry name" value="PST FAMILY PREDICTED COLANIC ACID TRANSPORTER"/>
    <property type="match status" value="1"/>
</dbReference>
<evidence type="ECO:0000256" key="5">
    <source>
        <dbReference type="ARBA" id="ARBA00023136"/>
    </source>
</evidence>
<dbReference type="STRING" id="1134406.ADN00_16520"/>
<evidence type="ECO:0000256" key="1">
    <source>
        <dbReference type="ARBA" id="ARBA00004651"/>
    </source>
</evidence>
<dbReference type="InterPro" id="IPR002797">
    <property type="entry name" value="Polysacc_synth"/>
</dbReference>
<feature type="transmembrane region" description="Helical" evidence="6">
    <location>
        <begin position="150"/>
        <end position="173"/>
    </location>
</feature>